<accession>A0AA38WJ98</accession>
<dbReference type="PANTHER" id="PTHR11439">
    <property type="entry name" value="GAG-POL-RELATED RETROTRANSPOSON"/>
    <property type="match status" value="1"/>
</dbReference>
<dbReference type="InterPro" id="IPR043502">
    <property type="entry name" value="DNA/RNA_pol_sf"/>
</dbReference>
<comment type="caution">
    <text evidence="2">The sequence shown here is derived from an EMBL/GenBank/DDBJ whole genome shotgun (WGS) entry which is preliminary data.</text>
</comment>
<dbReference type="EMBL" id="JARYMX010000002">
    <property type="protein sequence ID" value="KAJ9563057.1"/>
    <property type="molecule type" value="Genomic_DNA"/>
</dbReference>
<dbReference type="SUPFAM" id="SSF56672">
    <property type="entry name" value="DNA/RNA polymerases"/>
    <property type="match status" value="1"/>
</dbReference>
<evidence type="ECO:0000313" key="3">
    <source>
        <dbReference type="Proteomes" id="UP001172457"/>
    </source>
</evidence>
<gene>
    <name evidence="2" type="ORF">OSB04_008217</name>
</gene>
<dbReference type="AlphaFoldDB" id="A0AA38WJ98"/>
<dbReference type="Proteomes" id="UP001172457">
    <property type="component" value="Chromosome 2"/>
</dbReference>
<evidence type="ECO:0000313" key="2">
    <source>
        <dbReference type="EMBL" id="KAJ9563057.1"/>
    </source>
</evidence>
<name>A0AA38WJ98_9ASTR</name>
<dbReference type="CDD" id="cd09272">
    <property type="entry name" value="RNase_HI_RT_Ty1"/>
    <property type="match status" value="1"/>
</dbReference>
<dbReference type="InterPro" id="IPR013103">
    <property type="entry name" value="RVT_2"/>
</dbReference>
<feature type="domain" description="Reverse transcriptase Ty1/copia-type" evidence="1">
    <location>
        <begin position="73"/>
        <end position="167"/>
    </location>
</feature>
<organism evidence="2 3">
    <name type="scientific">Centaurea solstitialis</name>
    <name type="common">yellow star-thistle</name>
    <dbReference type="NCBI Taxonomy" id="347529"/>
    <lineage>
        <taxon>Eukaryota</taxon>
        <taxon>Viridiplantae</taxon>
        <taxon>Streptophyta</taxon>
        <taxon>Embryophyta</taxon>
        <taxon>Tracheophyta</taxon>
        <taxon>Spermatophyta</taxon>
        <taxon>Magnoliopsida</taxon>
        <taxon>eudicotyledons</taxon>
        <taxon>Gunneridae</taxon>
        <taxon>Pentapetalae</taxon>
        <taxon>asterids</taxon>
        <taxon>campanulids</taxon>
        <taxon>Asterales</taxon>
        <taxon>Asteraceae</taxon>
        <taxon>Carduoideae</taxon>
        <taxon>Cardueae</taxon>
        <taxon>Centaureinae</taxon>
        <taxon>Centaurea</taxon>
    </lineage>
</organism>
<proteinExistence type="predicted"/>
<feature type="domain" description="Reverse transcriptase Ty1/copia-type" evidence="1">
    <location>
        <begin position="170"/>
        <end position="280"/>
    </location>
</feature>
<reference evidence="2" key="1">
    <citation type="submission" date="2023-03" db="EMBL/GenBank/DDBJ databases">
        <title>Chromosome-scale reference genome and RAD-based genetic map of yellow starthistle (Centaurea solstitialis) reveal putative structural variation and QTLs associated with invader traits.</title>
        <authorList>
            <person name="Reatini B."/>
            <person name="Cang F.A."/>
            <person name="Jiang Q."/>
            <person name="Mckibben M.T.W."/>
            <person name="Barker M.S."/>
            <person name="Rieseberg L.H."/>
            <person name="Dlugosch K.M."/>
        </authorList>
    </citation>
    <scope>NUCLEOTIDE SEQUENCE</scope>
    <source>
        <strain evidence="2">CAN-66</strain>
        <tissue evidence="2">Leaf</tissue>
    </source>
</reference>
<protein>
    <recommendedName>
        <fullName evidence="1">Reverse transcriptase Ty1/copia-type domain-containing protein</fullName>
    </recommendedName>
</protein>
<dbReference type="PANTHER" id="PTHR11439:SF458">
    <property type="entry name" value="RNA-DIRECTED DNA POLYMERASE"/>
    <property type="match status" value="1"/>
</dbReference>
<sequence>MPPNPTIHPLHHQSLVIGLPTFAPIPNNLTDITQPLTLPPFPYLYLFNPSVLPLLTKWRQAMADELVALHRNGTWTLVPPVPTANVVNCKWVYKLKTDENGKITRYKARLVAKGFHQQHGVDYHETFSHVIKPVTIRTVLSLAVTNKWPLRQLDIHTTFLHGDLEETFVKLSTALHQLGFYGSKTDPSLFILNPSGWLIYLLVYVDDIIITGNNSTAIATIVDRLNTLVALKDTGQLHYFLGVEVVHQGADLVLSQRNYVREILHRVGLDDCKPIATPMSTSHVLLPDDSPLLDDPSHYRQTVGALQYATLSLPDIAFAVNRVCLFMHPPTENHWAGVKQILCYLKGTINLGLWIRHNTGYQLQAFSNSHWSPNLQAYSDSNWAGCPIDRQSTGGYAIYLGSNLISWSARKQKTVSRSSTESEPLQTLVAELIWLKSLLQELGLNSKTPSLWCDNLGATYLTANPIFQARTKHVEVDYHFVREQVTQGNLNVKFISTGDQIADIFTKPLPSQKFEFLRSKLQIANRAELAGEY</sequence>
<dbReference type="Pfam" id="PF07727">
    <property type="entry name" value="RVT_2"/>
    <property type="match status" value="2"/>
</dbReference>
<evidence type="ECO:0000259" key="1">
    <source>
        <dbReference type="Pfam" id="PF07727"/>
    </source>
</evidence>
<keyword evidence="3" id="KW-1185">Reference proteome</keyword>